<name>A0ABS1BVJ5_9NEIS</name>
<proteinExistence type="predicted"/>
<evidence type="ECO:0000313" key="1">
    <source>
        <dbReference type="EMBL" id="MBK0397184.1"/>
    </source>
</evidence>
<dbReference type="Proteomes" id="UP000614058">
    <property type="component" value="Unassembled WGS sequence"/>
</dbReference>
<dbReference type="GeneID" id="84907218"/>
<accession>A0ABS1BVJ5</accession>
<reference evidence="1 2" key="1">
    <citation type="journal article" date="2021" name="Pathogens">
        <title>Isolation and Characterization of Kingella bonacorsii sp. nov., A Novel Kingella Species Detected in a Stable Periodontitis Subject.</title>
        <authorList>
            <person name="Antezack A."/>
            <person name="Boxberger M."/>
            <person name="Rolland C."/>
            <person name="Monnet-Corti V."/>
            <person name="La Scola B."/>
        </authorList>
    </citation>
    <scope>NUCLEOTIDE SEQUENCE [LARGE SCALE GENOMIC DNA]</scope>
    <source>
        <strain evidence="1 2">Marseille-Q4569</strain>
    </source>
</reference>
<dbReference type="EMBL" id="JAEHNZ010000004">
    <property type="protein sequence ID" value="MBK0397184.1"/>
    <property type="molecule type" value="Genomic_DNA"/>
</dbReference>
<protein>
    <submittedName>
        <fullName evidence="1">Uncharacterized protein</fullName>
    </submittedName>
</protein>
<organism evidence="1 2">
    <name type="scientific">Kingella bonacorsii</name>
    <dbReference type="NCBI Taxonomy" id="2796361"/>
    <lineage>
        <taxon>Bacteria</taxon>
        <taxon>Pseudomonadati</taxon>
        <taxon>Pseudomonadota</taxon>
        <taxon>Betaproteobacteria</taxon>
        <taxon>Neisseriales</taxon>
        <taxon>Neisseriaceae</taxon>
        <taxon>Kingella</taxon>
    </lineage>
</organism>
<keyword evidence="2" id="KW-1185">Reference proteome</keyword>
<evidence type="ECO:0000313" key="2">
    <source>
        <dbReference type="Proteomes" id="UP000614058"/>
    </source>
</evidence>
<gene>
    <name evidence="1" type="ORF">JDW22_11515</name>
</gene>
<comment type="caution">
    <text evidence="1">The sequence shown here is derived from an EMBL/GenBank/DDBJ whole genome shotgun (WGS) entry which is preliminary data.</text>
</comment>
<sequence length="89" mass="10141">MQVVSSAPRPNLPDVQSASYQIGQKQYDFTAEYQADTQTWRYRHGDAPLAVYHRNGAFKQTGNAKRARYTCFQSAAAHFCARKLPAPFW</sequence>
<dbReference type="RefSeq" id="WP_040558084.1">
    <property type="nucleotide sequence ID" value="NZ_JAEHNZ010000004.1"/>
</dbReference>